<evidence type="ECO:0000259" key="3">
    <source>
        <dbReference type="Pfam" id="PF00561"/>
    </source>
</evidence>
<protein>
    <recommendedName>
        <fullName evidence="3">AB hydrolase-1 domain-containing protein</fullName>
    </recommendedName>
</protein>
<keyword evidence="5" id="KW-1185">Reference proteome</keyword>
<evidence type="ECO:0000256" key="1">
    <source>
        <dbReference type="ARBA" id="ARBA00008645"/>
    </source>
</evidence>
<dbReference type="InterPro" id="IPR029058">
    <property type="entry name" value="AB_hydrolase_fold"/>
</dbReference>
<dbReference type="InterPro" id="IPR000073">
    <property type="entry name" value="AB_hydrolase_1"/>
</dbReference>
<dbReference type="Pfam" id="PF00561">
    <property type="entry name" value="Abhydrolase_1"/>
    <property type="match status" value="1"/>
</dbReference>
<gene>
    <name evidence="4" type="ORF">FH972_003288</name>
</gene>
<dbReference type="EMBL" id="CM017321">
    <property type="protein sequence ID" value="KAE7998778.1"/>
    <property type="molecule type" value="Genomic_DNA"/>
</dbReference>
<dbReference type="SUPFAM" id="SSF53474">
    <property type="entry name" value="alpha/beta-Hydrolases"/>
    <property type="match status" value="1"/>
</dbReference>
<name>A0A5N6QHI0_9ROSI</name>
<dbReference type="FunFam" id="3.40.50.1820:FF:000042">
    <property type="entry name" value="probable strigolactone esterase DAD2"/>
    <property type="match status" value="1"/>
</dbReference>
<proteinExistence type="inferred from homology"/>
<sequence length="279" mass="30997">MVLLDNGLSTAMNTKIVGSGKEAIVLAHGFGTDQSVWDKILPYLDKHFRVVIFDWSFSGAVEDHSLFNPLKYSSYDAFANDLIALLDELNLQSLVFVGHSMSGMIGCIASIKRPELFKQLILIGASPRYINIDDYEGGFSKSDIEQIISSIETDYENWATGFASLAVDPKDPLSVDKFAKCLKRMRPEVALPLAKTVFYSDERDILDKVVTPCTIIQTTHDNAVPNSVPSYMQKKIKGKSTVENIDADGHFPQLTAHIRLLDVLQSVLGFNICHSQEHI</sequence>
<keyword evidence="2" id="KW-0378">Hydrolase</keyword>
<dbReference type="Proteomes" id="UP000327013">
    <property type="component" value="Chromosome 1"/>
</dbReference>
<evidence type="ECO:0000313" key="5">
    <source>
        <dbReference type="Proteomes" id="UP000327013"/>
    </source>
</evidence>
<dbReference type="OrthoDB" id="408373at2759"/>
<comment type="similarity">
    <text evidence="1">Belongs to the AB hydrolase superfamily.</text>
</comment>
<evidence type="ECO:0000256" key="2">
    <source>
        <dbReference type="ARBA" id="ARBA00022801"/>
    </source>
</evidence>
<dbReference type="GO" id="GO:0016787">
    <property type="term" value="F:hydrolase activity"/>
    <property type="evidence" value="ECO:0007669"/>
    <property type="project" value="UniProtKB-KW"/>
</dbReference>
<dbReference type="PANTHER" id="PTHR43039">
    <property type="entry name" value="ESTERASE-RELATED"/>
    <property type="match status" value="1"/>
</dbReference>
<reference evidence="4 5" key="1">
    <citation type="submission" date="2019-06" db="EMBL/GenBank/DDBJ databases">
        <title>A chromosomal-level reference genome of Carpinus fangiana (Coryloideae, Betulaceae).</title>
        <authorList>
            <person name="Yang X."/>
            <person name="Wang Z."/>
            <person name="Zhang L."/>
            <person name="Hao G."/>
            <person name="Liu J."/>
            <person name="Yang Y."/>
        </authorList>
    </citation>
    <scope>NUCLEOTIDE SEQUENCE [LARGE SCALE GENOMIC DNA]</scope>
    <source>
        <strain evidence="4">Cfa_2016G</strain>
        <tissue evidence="4">Leaf</tissue>
    </source>
</reference>
<organism evidence="4 5">
    <name type="scientific">Carpinus fangiana</name>
    <dbReference type="NCBI Taxonomy" id="176857"/>
    <lineage>
        <taxon>Eukaryota</taxon>
        <taxon>Viridiplantae</taxon>
        <taxon>Streptophyta</taxon>
        <taxon>Embryophyta</taxon>
        <taxon>Tracheophyta</taxon>
        <taxon>Spermatophyta</taxon>
        <taxon>Magnoliopsida</taxon>
        <taxon>eudicotyledons</taxon>
        <taxon>Gunneridae</taxon>
        <taxon>Pentapetalae</taxon>
        <taxon>rosids</taxon>
        <taxon>fabids</taxon>
        <taxon>Fagales</taxon>
        <taxon>Betulaceae</taxon>
        <taxon>Carpinus</taxon>
    </lineage>
</organism>
<dbReference type="AlphaFoldDB" id="A0A5N6QHI0"/>
<evidence type="ECO:0000313" key="4">
    <source>
        <dbReference type="EMBL" id="KAE7998778.1"/>
    </source>
</evidence>
<accession>A0A5N6QHI0</accession>
<dbReference type="Gene3D" id="3.40.50.1820">
    <property type="entry name" value="alpha/beta hydrolase"/>
    <property type="match status" value="1"/>
</dbReference>
<feature type="domain" description="AB hydrolase-1" evidence="3">
    <location>
        <begin position="23"/>
        <end position="255"/>
    </location>
</feature>